<dbReference type="AlphaFoldDB" id="A0ABD6W5V9"/>
<evidence type="ECO:0008006" key="7">
    <source>
        <dbReference type="Google" id="ProtNLM"/>
    </source>
</evidence>
<evidence type="ECO:0000313" key="6">
    <source>
        <dbReference type="Proteomes" id="UP000239698"/>
    </source>
</evidence>
<comment type="caution">
    <text evidence="3">The sequence shown here is derived from an EMBL/GenBank/DDBJ whole genome shotgun (WGS) entry which is preliminary data.</text>
</comment>
<feature type="region of interest" description="Disordered" evidence="1">
    <location>
        <begin position="102"/>
        <end position="132"/>
    </location>
</feature>
<evidence type="ECO:0000313" key="4">
    <source>
        <dbReference type="EMBL" id="PPH73006.1"/>
    </source>
</evidence>
<accession>A0ABD6W5V9</accession>
<organism evidence="3 5">
    <name type="scientific">Rathayibacter rathayi</name>
    <name type="common">Corynebacterium rathayi</name>
    <dbReference type="NCBI Taxonomy" id="33887"/>
    <lineage>
        <taxon>Bacteria</taxon>
        <taxon>Bacillati</taxon>
        <taxon>Actinomycetota</taxon>
        <taxon>Actinomycetes</taxon>
        <taxon>Micrococcales</taxon>
        <taxon>Microbacteriaceae</taxon>
        <taxon>Rathayibacter</taxon>
    </lineage>
</organism>
<dbReference type="Proteomes" id="UP000239698">
    <property type="component" value="Unassembled WGS sequence"/>
</dbReference>
<dbReference type="Proteomes" id="UP000237881">
    <property type="component" value="Unassembled WGS sequence"/>
</dbReference>
<gene>
    <name evidence="3" type="ORF">C5C04_13245</name>
    <name evidence="4" type="ORF">C5C40_14225</name>
</gene>
<keyword evidence="6" id="KW-1185">Reference proteome</keyword>
<proteinExistence type="predicted"/>
<feature type="signal peptide" evidence="2">
    <location>
        <begin position="1"/>
        <end position="21"/>
    </location>
</feature>
<dbReference type="KEGG" id="rry:C1O28_14490"/>
<dbReference type="PROSITE" id="PS51318">
    <property type="entry name" value="TAT"/>
    <property type="match status" value="1"/>
</dbReference>
<dbReference type="GeneID" id="49821684"/>
<feature type="chain" id="PRO_5044727271" description="Ig-like domain-containing protein" evidence="2">
    <location>
        <begin position="22"/>
        <end position="363"/>
    </location>
</feature>
<evidence type="ECO:0000313" key="3">
    <source>
        <dbReference type="EMBL" id="PPF10473.1"/>
    </source>
</evidence>
<dbReference type="InterPro" id="IPR006311">
    <property type="entry name" value="TAT_signal"/>
</dbReference>
<evidence type="ECO:0000256" key="1">
    <source>
        <dbReference type="SAM" id="MobiDB-lite"/>
    </source>
</evidence>
<dbReference type="EMBL" id="PSVT01000046">
    <property type="protein sequence ID" value="PPH73006.1"/>
    <property type="molecule type" value="Genomic_DNA"/>
</dbReference>
<dbReference type="RefSeq" id="WP_097166890.1">
    <property type="nucleotide sequence ID" value="NZ_CP028129.1"/>
</dbReference>
<evidence type="ECO:0000313" key="5">
    <source>
        <dbReference type="Proteomes" id="UP000237881"/>
    </source>
</evidence>
<evidence type="ECO:0000256" key="2">
    <source>
        <dbReference type="SAM" id="SignalP"/>
    </source>
</evidence>
<name>A0ABD6W5V9_RATRA</name>
<sequence>MFFSRRQLLVTAISSAPVVLAAAVADPAAAATASAPSALAATIEPGEVTTLHFPSADFSKRRSVAYSLSEQVRLSRPSAIRVVVEYDSRLFRATESAVVSHGEHFTSCPTERSERQAPDRSSASYSVPDLSDGDSSPLLCVGVPLSIRDAYPAENIDAPLPLSVTIQDEAGAVLASIEWSADEAPAVAAAWGVELDASWGTVGGSDSKSKYRVPRSIRCTSVGPAAVPAGSVLTVEFDARMIAACSVAGVTPVPAQPQGDDGAGKPSALVPWDSSALDIVESATGERRTLRITLNRAIDAGASLDVAVSASPVDPVPAAVSSVVYASAAFSGPAGARTTGRSSATDLTYSGLPQVSGVTTGTV</sequence>
<dbReference type="EMBL" id="PSUL01000043">
    <property type="protein sequence ID" value="PPF10473.1"/>
    <property type="molecule type" value="Genomic_DNA"/>
</dbReference>
<keyword evidence="2" id="KW-0732">Signal</keyword>
<protein>
    <recommendedName>
        <fullName evidence="7">Ig-like domain-containing protein</fullName>
    </recommendedName>
</protein>
<reference evidence="5 6" key="1">
    <citation type="submission" date="2018-02" db="EMBL/GenBank/DDBJ databases">
        <title>Bacteriophage NCPPB3778 and a type I-E CRISPR drive the evolution of the US Biological Select Agent, Rathayibacter toxicus.</title>
        <authorList>
            <person name="Davis E.W.II."/>
            <person name="Tabima J.F."/>
            <person name="Weisberg A.J."/>
            <person name="Lopes L.D."/>
            <person name="Wiseman M.S."/>
            <person name="Wiseman M.S."/>
            <person name="Pupko T."/>
            <person name="Belcher M.S."/>
            <person name="Sechler A.J."/>
            <person name="Tancos M.A."/>
            <person name="Schroeder B.K."/>
            <person name="Murray T.D."/>
            <person name="Luster D.G."/>
            <person name="Schneider W.L."/>
            <person name="Rogers E."/>
            <person name="Andreote F.D."/>
            <person name="Grunwald N.J."/>
            <person name="Putnam M.L."/>
            <person name="Chang J.H."/>
        </authorList>
    </citation>
    <scope>NUCLEOTIDE SEQUENCE [LARGE SCALE GENOMIC DNA]</scope>
    <source>
        <strain evidence="4 6">AY1D6</strain>
        <strain evidence="3 5">AY1I9</strain>
    </source>
</reference>